<dbReference type="OMA" id="RKWHINI"/>
<feature type="transmembrane region" description="Helical" evidence="2">
    <location>
        <begin position="78"/>
        <end position="102"/>
    </location>
</feature>
<feature type="transmembrane region" description="Helical" evidence="2">
    <location>
        <begin position="108"/>
        <end position="129"/>
    </location>
</feature>
<dbReference type="InterPro" id="IPR036259">
    <property type="entry name" value="MFS_trans_sf"/>
</dbReference>
<evidence type="ECO:0000256" key="1">
    <source>
        <dbReference type="SAM" id="MobiDB-lite"/>
    </source>
</evidence>
<sequence length="500" mass="52575">MKCCGADLNHNLWLNLVIAALMGFGESIWTSTVGVAFIYDVWGGSNTKVGLATALTGVAAMLTAFPAGWAADRFRRSAVIRVGAVSILLAVPLYGAGVVGAAEGVGPSKAACYALICVASGLFGVSQGISNGPAQALLADSVPTGQRSKFYNWLFVSYIVPSLLGPVISVVYFEVKGNDWSMGALRDLMCLGLVLEVPVGLLSCLFRDDKALGSESDAVQDRRASDFSETPSGDFVSLTDVEDSKEGEPPKEGGAPAGAPETPAADEENEKLAADPRVARVPYVVFATDLVVALGSGMTVKFFPLFFKNDCGMSPASVQGIYVAVPLVMACASTAATGLAKITGRVQAVLLLRLCGLCCFGAMVVLFDRGFAAGHAKWAIVAFYVVRTALMNCTYPLEESILMDYVPKHTRARWKSLESVSMFGWCGSALAGGVLADKFGYTRTFLITIGLQGTGMLFYAQLLGIVAKEADLQKQAPPPDADLAAPLLAGDEPEPETSVQ</sequence>
<feature type="compositionally biased region" description="Basic and acidic residues" evidence="1">
    <location>
        <begin position="242"/>
        <end position="251"/>
    </location>
</feature>
<feature type="transmembrane region" description="Helical" evidence="2">
    <location>
        <begin position="185"/>
        <end position="206"/>
    </location>
</feature>
<dbReference type="SUPFAM" id="SSF103473">
    <property type="entry name" value="MFS general substrate transporter"/>
    <property type="match status" value="1"/>
</dbReference>
<feature type="transmembrane region" description="Helical" evidence="2">
    <location>
        <begin position="12"/>
        <end position="39"/>
    </location>
</feature>
<evidence type="ECO:0000313" key="4">
    <source>
        <dbReference type="Proteomes" id="UP000002729"/>
    </source>
</evidence>
<evidence type="ECO:0008006" key="5">
    <source>
        <dbReference type="Google" id="ProtNLM"/>
    </source>
</evidence>
<proteinExistence type="predicted"/>
<dbReference type="Pfam" id="PF07690">
    <property type="entry name" value="MFS_1"/>
    <property type="match status" value="1"/>
</dbReference>
<evidence type="ECO:0000313" key="3">
    <source>
        <dbReference type="EMBL" id="EGB06616.1"/>
    </source>
</evidence>
<accession>F0YE87</accession>
<feature type="compositionally biased region" description="Low complexity" evidence="1">
    <location>
        <begin position="252"/>
        <end position="263"/>
    </location>
</feature>
<name>F0YE87_AURAN</name>
<keyword evidence="2" id="KW-1133">Transmembrane helix</keyword>
<evidence type="ECO:0000256" key="2">
    <source>
        <dbReference type="SAM" id="Phobius"/>
    </source>
</evidence>
<dbReference type="Gene3D" id="1.20.1250.20">
    <property type="entry name" value="MFS general substrate transporter like domains"/>
    <property type="match status" value="1"/>
</dbReference>
<protein>
    <recommendedName>
        <fullName evidence="5">Major facilitator superfamily (MFS) profile domain-containing protein</fullName>
    </recommendedName>
</protein>
<feature type="transmembrane region" description="Helical" evidence="2">
    <location>
        <begin position="351"/>
        <end position="372"/>
    </location>
</feature>
<dbReference type="Proteomes" id="UP000002729">
    <property type="component" value="Unassembled WGS sequence"/>
</dbReference>
<organism evidence="4">
    <name type="scientific">Aureococcus anophagefferens</name>
    <name type="common">Harmful bloom alga</name>
    <dbReference type="NCBI Taxonomy" id="44056"/>
    <lineage>
        <taxon>Eukaryota</taxon>
        <taxon>Sar</taxon>
        <taxon>Stramenopiles</taxon>
        <taxon>Ochrophyta</taxon>
        <taxon>Pelagophyceae</taxon>
        <taxon>Pelagomonadales</taxon>
        <taxon>Pelagomonadaceae</taxon>
        <taxon>Aureococcus</taxon>
    </lineage>
</organism>
<dbReference type="OrthoDB" id="541403at2759"/>
<dbReference type="eggNOG" id="ENOG502QPTK">
    <property type="taxonomic scope" value="Eukaryota"/>
</dbReference>
<feature type="transmembrane region" description="Helical" evidence="2">
    <location>
        <begin position="442"/>
        <end position="466"/>
    </location>
</feature>
<dbReference type="InterPro" id="IPR011701">
    <property type="entry name" value="MFS"/>
</dbReference>
<gene>
    <name evidence="3" type="ORF">AURANDRAFT_29101</name>
</gene>
<feature type="transmembrane region" description="Helical" evidence="2">
    <location>
        <begin position="320"/>
        <end position="339"/>
    </location>
</feature>
<feature type="transmembrane region" description="Helical" evidence="2">
    <location>
        <begin position="150"/>
        <end position="173"/>
    </location>
</feature>
<dbReference type="KEGG" id="aaf:AURANDRAFT_29101"/>
<dbReference type="RefSeq" id="XP_009038788.1">
    <property type="nucleotide sequence ID" value="XM_009040540.1"/>
</dbReference>
<dbReference type="GeneID" id="20220672"/>
<dbReference type="GO" id="GO:0022857">
    <property type="term" value="F:transmembrane transporter activity"/>
    <property type="evidence" value="ECO:0007669"/>
    <property type="project" value="InterPro"/>
</dbReference>
<keyword evidence="2" id="KW-0812">Transmembrane</keyword>
<dbReference type="InParanoid" id="F0YE87"/>
<keyword evidence="4" id="KW-1185">Reference proteome</keyword>
<dbReference type="AlphaFoldDB" id="F0YE87"/>
<dbReference type="EMBL" id="GL833134">
    <property type="protein sequence ID" value="EGB06616.1"/>
    <property type="molecule type" value="Genomic_DNA"/>
</dbReference>
<feature type="region of interest" description="Disordered" evidence="1">
    <location>
        <begin position="475"/>
        <end position="500"/>
    </location>
</feature>
<feature type="transmembrane region" description="Helical" evidence="2">
    <location>
        <begin position="281"/>
        <end position="300"/>
    </location>
</feature>
<feature type="region of interest" description="Disordered" evidence="1">
    <location>
        <begin position="217"/>
        <end position="271"/>
    </location>
</feature>
<keyword evidence="2" id="KW-0472">Membrane</keyword>
<feature type="compositionally biased region" description="Low complexity" evidence="1">
    <location>
        <begin position="481"/>
        <end position="490"/>
    </location>
</feature>
<feature type="compositionally biased region" description="Acidic residues" evidence="1">
    <location>
        <begin position="491"/>
        <end position="500"/>
    </location>
</feature>
<feature type="transmembrane region" description="Helical" evidence="2">
    <location>
        <begin position="51"/>
        <end position="71"/>
    </location>
</feature>
<dbReference type="PANTHER" id="PTHR23525">
    <property type="entry name" value="TRANSPORTER, PUTATIVE-RELATED"/>
    <property type="match status" value="1"/>
</dbReference>
<reference evidence="3 4" key="1">
    <citation type="journal article" date="2011" name="Proc. Natl. Acad. Sci. U.S.A.">
        <title>Niche of harmful alga Aureococcus anophagefferens revealed through ecogenomics.</title>
        <authorList>
            <person name="Gobler C.J."/>
            <person name="Berry D.L."/>
            <person name="Dyhrman S.T."/>
            <person name="Wilhelm S.W."/>
            <person name="Salamov A."/>
            <person name="Lobanov A.V."/>
            <person name="Zhang Y."/>
            <person name="Collier J.L."/>
            <person name="Wurch L.L."/>
            <person name="Kustka A.B."/>
            <person name="Dill B.D."/>
            <person name="Shah M."/>
            <person name="VerBerkmoes N.C."/>
            <person name="Kuo A."/>
            <person name="Terry A."/>
            <person name="Pangilinan J."/>
            <person name="Lindquist E.A."/>
            <person name="Lucas S."/>
            <person name="Paulsen I.T."/>
            <person name="Hattenrath-Lehmann T.K."/>
            <person name="Talmage S.C."/>
            <person name="Walker E.A."/>
            <person name="Koch F."/>
            <person name="Burson A.M."/>
            <person name="Marcoval M.A."/>
            <person name="Tang Y.Z."/>
            <person name="Lecleir G.R."/>
            <person name="Coyne K.J."/>
            <person name="Berg G.M."/>
            <person name="Bertrand E.M."/>
            <person name="Saito M.A."/>
            <person name="Gladyshev V.N."/>
            <person name="Grigoriev I.V."/>
        </authorList>
    </citation>
    <scope>NUCLEOTIDE SEQUENCE [LARGE SCALE GENOMIC DNA]</scope>
    <source>
        <strain evidence="4">CCMP 1984</strain>
    </source>
</reference>
<dbReference type="PANTHER" id="PTHR23525:SF1">
    <property type="entry name" value="NODULIN-LIKE DOMAIN-CONTAINING PROTEIN"/>
    <property type="match status" value="1"/>
</dbReference>